<feature type="domain" description="DUF1468" evidence="2">
    <location>
        <begin position="7"/>
        <end position="145"/>
    </location>
</feature>
<dbReference type="Proteomes" id="UP000006034">
    <property type="component" value="Unassembled WGS sequence"/>
</dbReference>
<comment type="caution">
    <text evidence="3">The sequence shown here is derived from an EMBL/GenBank/DDBJ whole genome shotgun (WGS) entry which is preliminary data.</text>
</comment>
<organism evidence="3 4">
    <name type="scientific">Bilophila wadsworthia (strain 3_1_6)</name>
    <dbReference type="NCBI Taxonomy" id="563192"/>
    <lineage>
        <taxon>Bacteria</taxon>
        <taxon>Pseudomonadati</taxon>
        <taxon>Thermodesulfobacteriota</taxon>
        <taxon>Desulfovibrionia</taxon>
        <taxon>Desulfovibrionales</taxon>
        <taxon>Desulfovibrionaceae</taxon>
        <taxon>Bilophila</taxon>
    </lineage>
</organism>
<reference evidence="3 4" key="1">
    <citation type="submission" date="2010-10" db="EMBL/GenBank/DDBJ databases">
        <authorList>
            <consortium name="The Broad Institute Genome Sequencing Platform"/>
            <person name="Ward D."/>
            <person name="Earl A."/>
            <person name="Feldgarden M."/>
            <person name="Young S.K."/>
            <person name="Gargeya S."/>
            <person name="Zeng Q."/>
            <person name="Alvarado L."/>
            <person name="Berlin A."/>
            <person name="Bochicchio J."/>
            <person name="Chapman S.B."/>
            <person name="Chen Z."/>
            <person name="Freedman E."/>
            <person name="Gellesch M."/>
            <person name="Goldberg J."/>
            <person name="Griggs A."/>
            <person name="Gujja S."/>
            <person name="Heilman E."/>
            <person name="Heiman D."/>
            <person name="Howarth C."/>
            <person name="Mehta T."/>
            <person name="Neiman D."/>
            <person name="Pearson M."/>
            <person name="Roberts A."/>
            <person name="Saif S."/>
            <person name="Shea T."/>
            <person name="Shenoy N."/>
            <person name="Sisk P."/>
            <person name="Stolte C."/>
            <person name="Sykes S."/>
            <person name="White J."/>
            <person name="Yandava C."/>
            <person name="Allen-Vercoe E."/>
            <person name="Sibley C."/>
            <person name="Ambrose C.E."/>
            <person name="Strauss J."/>
            <person name="Daigneault M."/>
            <person name="Haas B."/>
            <person name="Nusbaum C."/>
            <person name="Birren B."/>
        </authorList>
    </citation>
    <scope>NUCLEOTIDE SEQUENCE [LARGE SCALE GENOMIC DNA]</scope>
    <source>
        <strain evidence="3 4">3_1_6</strain>
    </source>
</reference>
<keyword evidence="1" id="KW-0812">Transmembrane</keyword>
<feature type="transmembrane region" description="Helical" evidence="1">
    <location>
        <begin position="70"/>
        <end position="87"/>
    </location>
</feature>
<keyword evidence="1" id="KW-0472">Membrane</keyword>
<feature type="transmembrane region" description="Helical" evidence="1">
    <location>
        <begin position="36"/>
        <end position="58"/>
    </location>
</feature>
<keyword evidence="1" id="KW-1133">Transmembrane helix</keyword>
<sequence length="151" mass="16670">MLYKEFISALVMTGIVTAFAIPMTQLSGESQVVPLLLLICMGIFNVGQYILAGLRYAAKIDVKMTMRGYPLRRVAVLFVLTVLYLLFLETLGFYIGALLYFIAASLIAQPMKITPKLAAKRVAVCFVCIAFLYCLFTVLLAVQIPKGIFGI</sequence>
<dbReference type="Pfam" id="PF07331">
    <property type="entry name" value="TctB"/>
    <property type="match status" value="1"/>
</dbReference>
<dbReference type="InterPro" id="IPR009936">
    <property type="entry name" value="DUF1468"/>
</dbReference>
<accession>E5Y8Q3</accession>
<reference evidence="3 4" key="2">
    <citation type="submission" date="2013-04" db="EMBL/GenBank/DDBJ databases">
        <title>The Genome Sequence of Bilophila wadsworthia 3_1_6.</title>
        <authorList>
            <consortium name="The Broad Institute Genomics Platform"/>
            <person name="Earl A."/>
            <person name="Ward D."/>
            <person name="Feldgarden M."/>
            <person name="Gevers D."/>
            <person name="Sibley C."/>
            <person name="Strauss J."/>
            <person name="Allen-Vercoe E."/>
            <person name="Walker B."/>
            <person name="Young S."/>
            <person name="Zeng Q."/>
            <person name="Gargeya S."/>
            <person name="Fitzgerald M."/>
            <person name="Haas B."/>
            <person name="Abouelleil A."/>
            <person name="Allen A.W."/>
            <person name="Alvarado L."/>
            <person name="Arachchi H.M."/>
            <person name="Berlin A.M."/>
            <person name="Chapman S.B."/>
            <person name="Gainer-Dewar J."/>
            <person name="Goldberg J."/>
            <person name="Griggs A."/>
            <person name="Gujja S."/>
            <person name="Hansen M."/>
            <person name="Howarth C."/>
            <person name="Imamovic A."/>
            <person name="Ireland A."/>
            <person name="Larimer J."/>
            <person name="McCowan C."/>
            <person name="Murphy C."/>
            <person name="Pearson M."/>
            <person name="Poon T.W."/>
            <person name="Priest M."/>
            <person name="Roberts A."/>
            <person name="Saif S."/>
            <person name="Shea T."/>
            <person name="Sisk P."/>
            <person name="Sykes S."/>
            <person name="Wortman J."/>
            <person name="Nusbaum C."/>
            <person name="Birren B."/>
        </authorList>
    </citation>
    <scope>NUCLEOTIDE SEQUENCE [LARGE SCALE GENOMIC DNA]</scope>
    <source>
        <strain evidence="3 4">3_1_6</strain>
    </source>
</reference>
<evidence type="ECO:0000259" key="2">
    <source>
        <dbReference type="Pfam" id="PF07331"/>
    </source>
</evidence>
<dbReference type="HOGENOM" id="CLU_1727796_0_0_7"/>
<dbReference type="eggNOG" id="ENOG5031B2N">
    <property type="taxonomic scope" value="Bacteria"/>
</dbReference>
<dbReference type="GeneID" id="78085700"/>
<dbReference type="STRING" id="563192.HMPREF0179_02571"/>
<evidence type="ECO:0000313" key="3">
    <source>
        <dbReference type="EMBL" id="EFV43632.1"/>
    </source>
</evidence>
<evidence type="ECO:0000313" key="4">
    <source>
        <dbReference type="Proteomes" id="UP000006034"/>
    </source>
</evidence>
<gene>
    <name evidence="3" type="ORF">HMPREF0179_02571</name>
</gene>
<proteinExistence type="predicted"/>
<feature type="transmembrane region" description="Helical" evidence="1">
    <location>
        <begin position="123"/>
        <end position="144"/>
    </location>
</feature>
<dbReference type="EMBL" id="ADCP02000001">
    <property type="protein sequence ID" value="EFV43632.1"/>
    <property type="molecule type" value="Genomic_DNA"/>
</dbReference>
<name>E5Y8Q3_BILW3</name>
<dbReference type="AlphaFoldDB" id="E5Y8Q3"/>
<dbReference type="RefSeq" id="WP_005028470.1">
    <property type="nucleotide sequence ID" value="NZ_KE150238.1"/>
</dbReference>
<keyword evidence="4" id="KW-1185">Reference proteome</keyword>
<evidence type="ECO:0000256" key="1">
    <source>
        <dbReference type="SAM" id="Phobius"/>
    </source>
</evidence>
<protein>
    <recommendedName>
        <fullName evidence="2">DUF1468 domain-containing protein</fullName>
    </recommendedName>
</protein>